<keyword evidence="1" id="KW-0732">Signal</keyword>
<dbReference type="Gene3D" id="1.25.20.10">
    <property type="entry name" value="Bacterial muramidases"/>
    <property type="match status" value="1"/>
</dbReference>
<keyword evidence="4" id="KW-0378">Hydrolase</keyword>
<dbReference type="GO" id="GO:0004553">
    <property type="term" value="F:hydrolase activity, hydrolyzing O-glycosyl compounds"/>
    <property type="evidence" value="ECO:0007669"/>
    <property type="project" value="InterPro"/>
</dbReference>
<dbReference type="InterPro" id="IPR008939">
    <property type="entry name" value="Lytic_TGlycosylase_superhlx_U"/>
</dbReference>
<protein>
    <submittedName>
        <fullName evidence="4">Soluble lytic murein transglycosylase</fullName>
        <ecNumber evidence="4">3.2.1.-</ecNumber>
    </submittedName>
</protein>
<proteinExistence type="predicted"/>
<dbReference type="Pfam" id="PF01464">
    <property type="entry name" value="SLT"/>
    <property type="match status" value="1"/>
</dbReference>
<dbReference type="SUPFAM" id="SSF53955">
    <property type="entry name" value="Lysozyme-like"/>
    <property type="match status" value="1"/>
</dbReference>
<feature type="domain" description="Transglycosylase SLT" evidence="2">
    <location>
        <begin position="511"/>
        <end position="621"/>
    </location>
</feature>
<evidence type="ECO:0000259" key="3">
    <source>
        <dbReference type="Pfam" id="PF14718"/>
    </source>
</evidence>
<sequence length="698" mass="81109">MLEQRRQASALLFVIRSSLWLPLLVLPGLFSTSFASVNFDLLNLTTSQTHQQHAALAQQREQFKQAQIAYKKRHYNRFKKLSAQLVNYPLHPYLQYKTLMRNLSVLSDEQIHHFLQANDDTVIGARFRSKLIKHSARTRNWQRLIDVYRLGYGTTARCGYLNALLHTNQQSIAYPQIENIWLSPNSLPKACDTLFTQWQAAGYKTPQIVWQRFKLAMSTSNRHLARYLVKSMPYKDALIAKKWLKIHRNPQLVTAPEMLNIRHPERMAILQHGLQRLSYKDSTQAINAYHQLKSLPFTAQQKAEITRHFGLRLAREHMPDAGIWLARIPASHADKHVKEWRIRTAIRQGDWSHVLSAIGRLEVNQQAHYRWQFWWAYAHEQLGNTHDATGIYQYLASKRSYYGFLAADHLKQKYAFEDKPVAPSADAMNAVFQRPEALRAREFYFMGQTLPARREWLKLIAHIDNEEKLAASKIAQAWSWHDIAIITMGKTPYRDDIELRFPMHLNSKVFGWSNRRKIDPAWTYAVIRRESAFMQDARSSVGAMGLMQLMPNTARQVARQLKIRYRGRNSLLVSNTNIRLGTSYLERMLNKLNSQQVLATAAYNAGPHRVEKWLPEYHNMDAIRWIETIPYTETREYVSNILAYMAIYEHRMNKQVTRLSQRMPPVIAKNPPIVPPIIISDSDTAPAEVALKTLKDPT</sequence>
<dbReference type="EMBL" id="UOFH01000297">
    <property type="protein sequence ID" value="VAW64774.1"/>
    <property type="molecule type" value="Genomic_DNA"/>
</dbReference>
<dbReference type="Gene3D" id="1.10.530.10">
    <property type="match status" value="1"/>
</dbReference>
<dbReference type="EC" id="3.2.1.-" evidence="4"/>
<evidence type="ECO:0000256" key="1">
    <source>
        <dbReference type="ARBA" id="ARBA00022729"/>
    </source>
</evidence>
<dbReference type="SUPFAM" id="SSF48435">
    <property type="entry name" value="Bacterial muramidases"/>
    <property type="match status" value="1"/>
</dbReference>
<feature type="domain" description="Lytic transglycosylase superhelical linker" evidence="3">
    <location>
        <begin position="432"/>
        <end position="496"/>
    </location>
</feature>
<dbReference type="Pfam" id="PF00760">
    <property type="entry name" value="Cucumo_coat"/>
    <property type="match status" value="1"/>
</dbReference>
<dbReference type="InterPro" id="IPR012289">
    <property type="entry name" value="Lytic_TGlycosylase_superhlx_L"/>
</dbReference>
<dbReference type="Pfam" id="PF14718">
    <property type="entry name" value="SLT_L"/>
    <property type="match status" value="1"/>
</dbReference>
<dbReference type="InterPro" id="IPR008258">
    <property type="entry name" value="Transglycosylase_SLT_dom_1"/>
</dbReference>
<dbReference type="InterPro" id="IPR023346">
    <property type="entry name" value="Lysozyme-like_dom_sf"/>
</dbReference>
<dbReference type="CDD" id="cd13401">
    <property type="entry name" value="Slt70-like"/>
    <property type="match status" value="1"/>
</dbReference>
<gene>
    <name evidence="4" type="ORF">MNBD_GAMMA08-443</name>
</gene>
<reference evidence="4" key="1">
    <citation type="submission" date="2018-06" db="EMBL/GenBank/DDBJ databases">
        <authorList>
            <person name="Zhirakovskaya E."/>
        </authorList>
    </citation>
    <scope>NUCLEOTIDE SEQUENCE</scope>
</reference>
<keyword evidence="4" id="KW-0326">Glycosidase</keyword>
<dbReference type="InterPro" id="IPR037061">
    <property type="entry name" value="Lytic_TGlycoase_superhlx_L_sf"/>
</dbReference>
<organism evidence="4">
    <name type="scientific">hydrothermal vent metagenome</name>
    <dbReference type="NCBI Taxonomy" id="652676"/>
    <lineage>
        <taxon>unclassified sequences</taxon>
        <taxon>metagenomes</taxon>
        <taxon>ecological metagenomes</taxon>
    </lineage>
</organism>
<dbReference type="PANTHER" id="PTHR37423:SF5">
    <property type="entry name" value="SOLUBLE LYTIC MUREIN TRANSGLYCOSYLASE"/>
    <property type="match status" value="1"/>
</dbReference>
<dbReference type="Gene3D" id="1.10.1240.20">
    <property type="entry name" value="Lytic transglycosylase, superhelical linker domain"/>
    <property type="match status" value="1"/>
</dbReference>
<evidence type="ECO:0000259" key="2">
    <source>
        <dbReference type="Pfam" id="PF01464"/>
    </source>
</evidence>
<dbReference type="PANTHER" id="PTHR37423">
    <property type="entry name" value="SOLUBLE LYTIC MUREIN TRANSGLYCOSYLASE-RELATED"/>
    <property type="match status" value="1"/>
</dbReference>
<dbReference type="GO" id="GO:0042597">
    <property type="term" value="C:periplasmic space"/>
    <property type="evidence" value="ECO:0007669"/>
    <property type="project" value="InterPro"/>
</dbReference>
<dbReference type="AlphaFoldDB" id="A0A3B0Y879"/>
<evidence type="ECO:0000313" key="4">
    <source>
        <dbReference type="EMBL" id="VAW64774.1"/>
    </source>
</evidence>
<accession>A0A3B0Y879</accession>
<name>A0A3B0Y879_9ZZZZ</name>